<dbReference type="Gene3D" id="3.40.1280.10">
    <property type="match status" value="1"/>
</dbReference>
<dbReference type="CDD" id="cd18093">
    <property type="entry name" value="SpoU-like_TrmJ"/>
    <property type="match status" value="1"/>
</dbReference>
<dbReference type="PANTHER" id="PTHR42786">
    <property type="entry name" value="TRNA/RRNA METHYLTRANSFERASE"/>
    <property type="match status" value="1"/>
</dbReference>
<dbReference type="eggNOG" id="COG0565">
    <property type="taxonomic scope" value="Bacteria"/>
</dbReference>
<dbReference type="KEGG" id="ade:Adeh_1113"/>
<dbReference type="SUPFAM" id="SSF75217">
    <property type="entry name" value="alpha/beta knot"/>
    <property type="match status" value="1"/>
</dbReference>
<dbReference type="PANTHER" id="PTHR42786:SF2">
    <property type="entry name" value="TRNA (CYTIDINE_URIDINE-2'-O-)-METHYLTRANSFERASE TRMJ"/>
    <property type="match status" value="1"/>
</dbReference>
<feature type="domain" description="tRNA/rRNA methyltransferase SpoU type" evidence="5">
    <location>
        <begin position="6"/>
        <end position="171"/>
    </location>
</feature>
<dbReference type="PIRSF" id="PIRSF004808">
    <property type="entry name" value="LasT"/>
    <property type="match status" value="1"/>
</dbReference>
<evidence type="ECO:0000313" key="6">
    <source>
        <dbReference type="EMBL" id="ABC80888.1"/>
    </source>
</evidence>
<name>Q2IQ04_ANADE</name>
<dbReference type="GO" id="GO:0005829">
    <property type="term" value="C:cytosol"/>
    <property type="evidence" value="ECO:0007669"/>
    <property type="project" value="TreeGrafter"/>
</dbReference>
<dbReference type="STRING" id="290397.Adeh_1113"/>
<dbReference type="HOGENOM" id="CLU_056931_0_1_7"/>
<protein>
    <submittedName>
        <fullName evidence="6">tRNA/rRNA methyltransferase, SpoU</fullName>
    </submittedName>
</protein>
<proteinExistence type="inferred from homology"/>
<gene>
    <name evidence="6" type="ordered locus">Adeh_1113</name>
</gene>
<evidence type="ECO:0000313" key="7">
    <source>
        <dbReference type="Proteomes" id="UP000001935"/>
    </source>
</evidence>
<dbReference type="Pfam" id="PF00588">
    <property type="entry name" value="SpoU_methylase"/>
    <property type="match status" value="1"/>
</dbReference>
<sequence>MHPGKIRLVLHRPQSADNVGAAARVMKNFGLSRLVVVAPAAWGGPPRTPGTGAATARDDVLARARRMARKASDLLDGAEIHDDLRAAIGPATWVCGTTSRAVEGRPWLEPRGLAAELVRRSAQGEVAVVFGEERRGLSDAELELCQAVCTIPTAAAYDSMNLAQAVAVISYEVARAAPPPGAAPAEAPPGRGGDAPARIETVEALWARAQAVLGAAGYLNPQNPEHILADFRRLLARADPTQREVELLLGALRSLERTLRLAPRGDGTA</sequence>
<dbReference type="GO" id="GO:0002128">
    <property type="term" value="P:tRNA nucleoside ribose methylation"/>
    <property type="evidence" value="ECO:0007669"/>
    <property type="project" value="TreeGrafter"/>
</dbReference>
<dbReference type="GO" id="GO:0003723">
    <property type="term" value="F:RNA binding"/>
    <property type="evidence" value="ECO:0007669"/>
    <property type="project" value="InterPro"/>
</dbReference>
<dbReference type="RefSeq" id="WP_011420171.1">
    <property type="nucleotide sequence ID" value="NC_007760.1"/>
</dbReference>
<dbReference type="InterPro" id="IPR029026">
    <property type="entry name" value="tRNA_m1G_MTases_N"/>
</dbReference>
<dbReference type="Proteomes" id="UP000001935">
    <property type="component" value="Chromosome"/>
</dbReference>
<evidence type="ECO:0000259" key="5">
    <source>
        <dbReference type="Pfam" id="PF00588"/>
    </source>
</evidence>
<keyword evidence="2 6" id="KW-0489">Methyltransferase</keyword>
<evidence type="ECO:0000256" key="4">
    <source>
        <dbReference type="ARBA" id="ARBA00022691"/>
    </source>
</evidence>
<keyword evidence="3 6" id="KW-0808">Transferase</keyword>
<accession>Q2IQ04</accession>
<dbReference type="InterPro" id="IPR001537">
    <property type="entry name" value="SpoU_MeTrfase"/>
</dbReference>
<dbReference type="Gene3D" id="1.10.8.590">
    <property type="match status" value="1"/>
</dbReference>
<evidence type="ECO:0000256" key="3">
    <source>
        <dbReference type="ARBA" id="ARBA00022679"/>
    </source>
</evidence>
<organism evidence="6 7">
    <name type="scientific">Anaeromyxobacter dehalogenans (strain 2CP-C)</name>
    <dbReference type="NCBI Taxonomy" id="290397"/>
    <lineage>
        <taxon>Bacteria</taxon>
        <taxon>Pseudomonadati</taxon>
        <taxon>Myxococcota</taxon>
        <taxon>Myxococcia</taxon>
        <taxon>Myxococcales</taxon>
        <taxon>Cystobacterineae</taxon>
        <taxon>Anaeromyxobacteraceae</taxon>
        <taxon>Anaeromyxobacter</taxon>
    </lineage>
</organism>
<comment type="similarity">
    <text evidence="1">Belongs to the class IV-like SAM-binding methyltransferase superfamily. RNA methyltransferase TrmH family.</text>
</comment>
<dbReference type="OrthoDB" id="9806346at2"/>
<evidence type="ECO:0000256" key="2">
    <source>
        <dbReference type="ARBA" id="ARBA00022603"/>
    </source>
</evidence>
<evidence type="ECO:0000256" key="1">
    <source>
        <dbReference type="ARBA" id="ARBA00007228"/>
    </source>
</evidence>
<dbReference type="InterPro" id="IPR029028">
    <property type="entry name" value="Alpha/beta_knot_MTases"/>
</dbReference>
<dbReference type="GO" id="GO:0008173">
    <property type="term" value="F:RNA methyltransferase activity"/>
    <property type="evidence" value="ECO:0007669"/>
    <property type="project" value="InterPro"/>
</dbReference>
<dbReference type="AlphaFoldDB" id="Q2IQ04"/>
<keyword evidence="4" id="KW-0949">S-adenosyl-L-methionine</keyword>
<dbReference type="EMBL" id="CP000251">
    <property type="protein sequence ID" value="ABC80888.1"/>
    <property type="molecule type" value="Genomic_DNA"/>
</dbReference>
<reference evidence="6 7" key="1">
    <citation type="submission" date="2006-01" db="EMBL/GenBank/DDBJ databases">
        <title>Complete sequence of Anaeromyxobacter dehalogenans 2CP-C.</title>
        <authorList>
            <consortium name="US DOE Joint Genome Institute"/>
            <person name="Copeland A."/>
            <person name="Lucas S."/>
            <person name="Lapidus A."/>
            <person name="Barry K."/>
            <person name="Detter J.C."/>
            <person name="Glavina T."/>
            <person name="Hammon N."/>
            <person name="Israni S."/>
            <person name="Pitluck S."/>
            <person name="Brettin T."/>
            <person name="Bruce D."/>
            <person name="Han C."/>
            <person name="Tapia R."/>
            <person name="Gilna P."/>
            <person name="Kiss H."/>
            <person name="Schmutz J."/>
            <person name="Larimer F."/>
            <person name="Land M."/>
            <person name="Kyrpides N."/>
            <person name="Anderson I."/>
            <person name="Sanford R.A."/>
            <person name="Ritalahti K.M."/>
            <person name="Thomas H.S."/>
            <person name="Kirby J.R."/>
            <person name="Zhulin I.B."/>
            <person name="Loeffler F.E."/>
            <person name="Richardson P."/>
        </authorList>
    </citation>
    <scope>NUCLEOTIDE SEQUENCE [LARGE SCALE GENOMIC DNA]</scope>
    <source>
        <strain evidence="6 7">2CP-C</strain>
    </source>
</reference>
<dbReference type="InterPro" id="IPR004384">
    <property type="entry name" value="RNA_MeTrfase_TrmJ/LasT"/>
</dbReference>